<keyword evidence="2" id="KW-1185">Reference proteome</keyword>
<gene>
    <name evidence="1" type="ORF">L2772_03260</name>
</gene>
<dbReference type="Proteomes" id="UP001211420">
    <property type="component" value="Unassembled WGS sequence"/>
</dbReference>
<name>A0ABT4K198_9LACO</name>
<accession>A0ABT4K198</accession>
<organism evidence="1 2">
    <name type="scientific">Lactobacillus mulieris</name>
    <dbReference type="NCBI Taxonomy" id="2508708"/>
    <lineage>
        <taxon>Bacteria</taxon>
        <taxon>Bacillati</taxon>
        <taxon>Bacillota</taxon>
        <taxon>Bacilli</taxon>
        <taxon>Lactobacillales</taxon>
        <taxon>Lactobacillaceae</taxon>
        <taxon>Lactobacillus</taxon>
    </lineage>
</organism>
<dbReference type="EMBL" id="JAKHPW010000002">
    <property type="protein sequence ID" value="MCZ3621890.1"/>
    <property type="molecule type" value="Genomic_DNA"/>
</dbReference>
<evidence type="ECO:0000313" key="1">
    <source>
        <dbReference type="EMBL" id="MCZ3621890.1"/>
    </source>
</evidence>
<comment type="caution">
    <text evidence="1">The sequence shown here is derived from an EMBL/GenBank/DDBJ whole genome shotgun (WGS) entry which is preliminary data.</text>
</comment>
<evidence type="ECO:0000313" key="2">
    <source>
        <dbReference type="Proteomes" id="UP001211420"/>
    </source>
</evidence>
<proteinExistence type="predicted"/>
<reference evidence="1 2" key="1">
    <citation type="submission" date="2022-01" db="EMBL/GenBank/DDBJ databases">
        <title>VMRC isolate genome collection.</title>
        <authorList>
            <person name="France M."/>
            <person name="Rutt L."/>
            <person name="Humphrys M."/>
            <person name="Ravel J."/>
        </authorList>
    </citation>
    <scope>NUCLEOTIDE SEQUENCE [LARGE SCALE GENOMIC DNA]</scope>
    <source>
        <strain evidence="1 2">C0172B4</strain>
    </source>
</reference>
<dbReference type="RefSeq" id="WP_269254497.1">
    <property type="nucleotide sequence ID" value="NZ_JAKHPU010000002.1"/>
</dbReference>
<protein>
    <submittedName>
        <fullName evidence="1">Uncharacterized protein</fullName>
    </submittedName>
</protein>
<sequence>MAKKLEDWLVKDLRWQAGLVYNSVLQTIGTVAFQLVDVVFKDESVDFIFYCISNKTFKLTISYNNTSSNNASVFDKNYQSVFKEYFEEKIEVNHDREKDED</sequence>